<reference evidence="10 11" key="1">
    <citation type="submission" date="2022-05" db="EMBL/GenBank/DDBJ databases">
        <authorList>
            <consortium name="Genoscope - CEA"/>
            <person name="William W."/>
        </authorList>
    </citation>
    <scope>NUCLEOTIDE SEQUENCE [LARGE SCALE GENOMIC DNA]</scope>
</reference>
<feature type="transmembrane region" description="Helical" evidence="8">
    <location>
        <begin position="1039"/>
        <end position="1058"/>
    </location>
</feature>
<dbReference type="InterPro" id="IPR017981">
    <property type="entry name" value="GPCR_2-like_7TM"/>
</dbReference>
<dbReference type="Pfam" id="PF00002">
    <property type="entry name" value="7tm_2"/>
    <property type="match status" value="1"/>
</dbReference>
<dbReference type="Proteomes" id="UP001159405">
    <property type="component" value="Unassembled WGS sequence"/>
</dbReference>
<dbReference type="InterPro" id="IPR000832">
    <property type="entry name" value="GPCR_2_secretin-like"/>
</dbReference>
<feature type="domain" description="G-protein coupled receptors family 2 profile 2" evidence="9">
    <location>
        <begin position="868"/>
        <end position="1126"/>
    </location>
</feature>
<evidence type="ECO:0000259" key="9">
    <source>
        <dbReference type="PROSITE" id="PS50261"/>
    </source>
</evidence>
<evidence type="ECO:0000256" key="1">
    <source>
        <dbReference type="ARBA" id="ARBA00004141"/>
    </source>
</evidence>
<feature type="non-terminal residue" evidence="10">
    <location>
        <position position="1"/>
    </location>
</feature>
<feature type="transmembrane region" description="Helical" evidence="8">
    <location>
        <begin position="1079"/>
        <end position="1097"/>
    </location>
</feature>
<dbReference type="Gene3D" id="1.20.1070.10">
    <property type="entry name" value="Rhodopsin 7-helix transmembrane proteins"/>
    <property type="match status" value="1"/>
</dbReference>
<dbReference type="InterPro" id="IPR036055">
    <property type="entry name" value="LDL_receptor-like_sf"/>
</dbReference>
<dbReference type="PANTHER" id="PTHR12011">
    <property type="entry name" value="ADHESION G-PROTEIN COUPLED RECEPTOR"/>
    <property type="match status" value="1"/>
</dbReference>
<dbReference type="CDD" id="cd13952">
    <property type="entry name" value="7tm_classB"/>
    <property type="match status" value="1"/>
</dbReference>
<evidence type="ECO:0000313" key="11">
    <source>
        <dbReference type="Proteomes" id="UP001159405"/>
    </source>
</evidence>
<feature type="transmembrane region" description="Helical" evidence="8">
    <location>
        <begin position="940"/>
        <end position="962"/>
    </location>
</feature>
<evidence type="ECO:0000256" key="7">
    <source>
        <dbReference type="SAM" id="MobiDB-lite"/>
    </source>
</evidence>
<dbReference type="CDD" id="cd00112">
    <property type="entry name" value="LDLa"/>
    <property type="match status" value="1"/>
</dbReference>
<feature type="compositionally biased region" description="Basic and acidic residues" evidence="7">
    <location>
        <begin position="1185"/>
        <end position="1196"/>
    </location>
</feature>
<dbReference type="InterPro" id="IPR002172">
    <property type="entry name" value="LDrepeatLR_classA_rpt"/>
</dbReference>
<gene>
    <name evidence="10" type="ORF">PLOB_00015973</name>
</gene>
<feature type="disulfide bond" evidence="6">
    <location>
        <begin position="184"/>
        <end position="199"/>
    </location>
</feature>
<dbReference type="SUPFAM" id="SSF81321">
    <property type="entry name" value="Family A G protein-coupled receptor-like"/>
    <property type="match status" value="1"/>
</dbReference>
<keyword evidence="5 6" id="KW-1015">Disulfide bond</keyword>
<dbReference type="PRINTS" id="PR00249">
    <property type="entry name" value="GPCRSECRETIN"/>
</dbReference>
<keyword evidence="2 8" id="KW-0812">Transmembrane</keyword>
<dbReference type="EMBL" id="CALNXK010000002">
    <property type="protein sequence ID" value="CAH3033625.1"/>
    <property type="molecule type" value="Genomic_DNA"/>
</dbReference>
<feature type="region of interest" description="Disordered" evidence="7">
    <location>
        <begin position="1170"/>
        <end position="1196"/>
    </location>
</feature>
<organism evidence="10 11">
    <name type="scientific">Porites lobata</name>
    <dbReference type="NCBI Taxonomy" id="104759"/>
    <lineage>
        <taxon>Eukaryota</taxon>
        <taxon>Metazoa</taxon>
        <taxon>Cnidaria</taxon>
        <taxon>Anthozoa</taxon>
        <taxon>Hexacorallia</taxon>
        <taxon>Scleractinia</taxon>
        <taxon>Fungiina</taxon>
        <taxon>Poritidae</taxon>
        <taxon>Porites</taxon>
    </lineage>
</organism>
<evidence type="ECO:0000256" key="6">
    <source>
        <dbReference type="PROSITE-ProRule" id="PRU00124"/>
    </source>
</evidence>
<feature type="transmembrane region" description="Helical" evidence="8">
    <location>
        <begin position="902"/>
        <end position="920"/>
    </location>
</feature>
<evidence type="ECO:0000256" key="5">
    <source>
        <dbReference type="ARBA" id="ARBA00023157"/>
    </source>
</evidence>
<dbReference type="PANTHER" id="PTHR12011:SF347">
    <property type="entry name" value="FI21270P1-RELATED"/>
    <property type="match status" value="1"/>
</dbReference>
<feature type="transmembrane region" description="Helical" evidence="8">
    <location>
        <begin position="974"/>
        <end position="995"/>
    </location>
</feature>
<dbReference type="PROSITE" id="PS50068">
    <property type="entry name" value="LDLRA_2"/>
    <property type="match status" value="1"/>
</dbReference>
<dbReference type="SUPFAM" id="SSF57424">
    <property type="entry name" value="LDL receptor-like module"/>
    <property type="match status" value="1"/>
</dbReference>
<evidence type="ECO:0000256" key="8">
    <source>
        <dbReference type="SAM" id="Phobius"/>
    </source>
</evidence>
<evidence type="ECO:0000256" key="4">
    <source>
        <dbReference type="ARBA" id="ARBA00023136"/>
    </source>
</evidence>
<comment type="caution">
    <text evidence="10">The sequence shown here is derived from an EMBL/GenBank/DDBJ whole genome shotgun (WGS) entry which is preliminary data.</text>
</comment>
<evidence type="ECO:0000313" key="10">
    <source>
        <dbReference type="EMBL" id="CAH3033625.1"/>
    </source>
</evidence>
<feature type="transmembrane region" description="Helical" evidence="8">
    <location>
        <begin position="873"/>
        <end position="895"/>
    </location>
</feature>
<protein>
    <recommendedName>
        <fullName evidence="9">G-protein coupled receptors family 2 profile 2 domain-containing protein</fullName>
    </recommendedName>
</protein>
<accession>A0ABN8MQG8</accession>
<proteinExistence type="predicted"/>
<keyword evidence="11" id="KW-1185">Reference proteome</keyword>
<keyword evidence="3 8" id="KW-1133">Transmembrane helix</keyword>
<sequence length="1196" mass="133874">FFTTAPPGYCRSFNGSLYKIGDTWKPNPLETCSCTPSQFVACSIIHPPIVIACRDSSGNTRKPGDTWLDNPQSKCNCTKGNFVICDRLLEPMCQDISGILRKNMDTWTKGSCVECACINGTINCNQTIVNITYGLFNVSVFPISERYASQTPQTSSACKAFHDNKGKLIRCEREGFFIRDNHRCNGIEECPDGSDEKGCENEICKDEEGGTLLINESLKGWNVSPCLSCQCKDGLTTCKRDLTINFPGYFRGMYSLEQNCTQPSCSVLKFVQENKDWCHAVELIQNRGIIFEGQTWKFEGCTFYFPGVRNSEYCPSMTRPVCYVYNGAICCASECSVLQQIGTQMRGNLTYCPSGRQLDSDSSRCRKSSNCSQNLNIGNCLSVVTCQDEDSNQYFEGTTWSVGSCIKCSCAQGKIHCSRTAVLVSFLQLSGLVIVASDQTFIEYCNQTSCNVASFVKANKEICYACRWNGKLYYEGDNWKENGVEFYCISISSQKVRPGCYVENGRIACTGAIPGIQNLSLISRDALFLCDSGDEIRSLSDRCNIKPECADLSDEKDCDNYYCPYEMAHSFLWNRTQEGKEILKQCSMVDPSWTGEFGSKCSRNALQTVWLHKTTCNCEKKSVVDYFRSKIAGVNKTNFMNISEELVRSAQAQEFINPKSFQDFFTELFNIATTQLLIPLTHQNADAALQYCMHVINTVPSSSPYAVSSSAFCKPSLDYDRNSLADKALEFLRGAPNDTIAFRQGSMLRLRYVRTFITNPFKENFIKPVFVATLPREELILQLNSAPLLPAAVSATSTPVVINTKSNTSQANETKIMQNNETNDQTNERIQQLLRANNCTRLTYDEKMESFLYHEDNSKEFQKNKKIQDTMETVLMCISIAAVVLALILLSALRLKNSERIFIHKSLLVSLGVGSLLYVLDISSFTTREKNTALCSALAVFQYYFQTALFTWMLVEGVNLYIKLVKVFSVKQQYATYIGIGWVIPAVMVGLVAAIRPVSFDMSKPLTVDITCGSLNLTARTERERCWINGSLWIYKGPILAILLVNLVLFVILIRVIFGKISSKYGNNRVIATRKGLRSTIALLPLLGVTWLVGFFIELHYAVGYLFILLNSTQGVLFAIFHCFLDDQVQEAIRKFCPRVTVHNSIRTLKTAGDTPSSIAHLTPARDKNMLQHSDESTTGADAVTIKDKHDSETNL</sequence>
<comment type="subcellular location">
    <subcellularLocation>
        <location evidence="1">Membrane</location>
        <topology evidence="1">Multi-pass membrane protein</topology>
    </subcellularLocation>
</comment>
<evidence type="ECO:0000256" key="3">
    <source>
        <dbReference type="ARBA" id="ARBA00022989"/>
    </source>
</evidence>
<dbReference type="PROSITE" id="PS50261">
    <property type="entry name" value="G_PROTEIN_RECEP_F2_4"/>
    <property type="match status" value="1"/>
</dbReference>
<feature type="transmembrane region" description="Helical" evidence="8">
    <location>
        <begin position="1103"/>
        <end position="1125"/>
    </location>
</feature>
<name>A0ABN8MQG8_9CNID</name>
<evidence type="ECO:0000256" key="2">
    <source>
        <dbReference type="ARBA" id="ARBA00022692"/>
    </source>
</evidence>
<dbReference type="Gene3D" id="4.10.400.10">
    <property type="entry name" value="Low-density Lipoprotein Receptor"/>
    <property type="match status" value="1"/>
</dbReference>
<keyword evidence="4 8" id="KW-0472">Membrane</keyword>
<comment type="caution">
    <text evidence="6">Lacks conserved residue(s) required for the propagation of feature annotation.</text>
</comment>